<feature type="domain" description="Peptidase S26" evidence="7">
    <location>
        <begin position="20"/>
        <end position="89"/>
    </location>
</feature>
<evidence type="ECO:0000313" key="9">
    <source>
        <dbReference type="Proteomes" id="UP000635387"/>
    </source>
</evidence>
<dbReference type="PANTHER" id="PTHR43390:SF1">
    <property type="entry name" value="CHLOROPLAST PROCESSING PEPTIDASE"/>
    <property type="match status" value="1"/>
</dbReference>
<dbReference type="InterPro" id="IPR000223">
    <property type="entry name" value="Pept_S26A_signal_pept_1"/>
</dbReference>
<dbReference type="InterPro" id="IPR019756">
    <property type="entry name" value="Pept_S26A_signal_pept_1_Ser-AS"/>
</dbReference>
<keyword evidence="9" id="KW-1185">Reference proteome</keyword>
<evidence type="ECO:0000256" key="5">
    <source>
        <dbReference type="ARBA" id="ARBA00022670"/>
    </source>
</evidence>
<dbReference type="Proteomes" id="UP000635387">
    <property type="component" value="Unassembled WGS sequence"/>
</dbReference>
<dbReference type="PRINTS" id="PR00727">
    <property type="entry name" value="LEADERPTASE"/>
</dbReference>
<comment type="similarity">
    <text evidence="3">Belongs to the peptidase S26 family.</text>
</comment>
<protein>
    <recommendedName>
        <fullName evidence="4">signal peptidase I</fullName>
        <ecNumber evidence="4">3.4.21.89</ecNumber>
    </recommendedName>
</protein>
<evidence type="ECO:0000313" key="8">
    <source>
        <dbReference type="EMBL" id="GHH16169.1"/>
    </source>
</evidence>
<dbReference type="Gene3D" id="2.10.109.10">
    <property type="entry name" value="Umud Fragment, subunit A"/>
    <property type="match status" value="1"/>
</dbReference>
<dbReference type="Pfam" id="PF10502">
    <property type="entry name" value="Peptidase_S26"/>
    <property type="match status" value="2"/>
</dbReference>
<dbReference type="InterPro" id="IPR019533">
    <property type="entry name" value="Peptidase_S26"/>
</dbReference>
<dbReference type="SUPFAM" id="SSF51306">
    <property type="entry name" value="LexA/Signal peptidase"/>
    <property type="match status" value="1"/>
</dbReference>
<gene>
    <name evidence="8" type="primary">lepB</name>
    <name evidence="8" type="ORF">GCM10017790_31440</name>
</gene>
<dbReference type="InterPro" id="IPR019758">
    <property type="entry name" value="Pept_S26A_signal_pept_1_CS"/>
</dbReference>
<dbReference type="RefSeq" id="WP_191255224.1">
    <property type="nucleotide sequence ID" value="NZ_BNAY01000003.1"/>
</dbReference>
<keyword evidence="6" id="KW-0378">Hydrolase</keyword>
<dbReference type="PROSITE" id="PS00761">
    <property type="entry name" value="SPASE_I_3"/>
    <property type="match status" value="1"/>
</dbReference>
<organism evidence="8 9">
    <name type="scientific">Amycolatopsis oliviviridis</name>
    <dbReference type="NCBI Taxonomy" id="1471590"/>
    <lineage>
        <taxon>Bacteria</taxon>
        <taxon>Bacillati</taxon>
        <taxon>Actinomycetota</taxon>
        <taxon>Actinomycetes</taxon>
        <taxon>Pseudonocardiales</taxon>
        <taxon>Pseudonocardiaceae</taxon>
        <taxon>Amycolatopsis</taxon>
    </lineage>
</organism>
<dbReference type="EC" id="3.4.21.89" evidence="4"/>
<keyword evidence="5" id="KW-0645">Protease</keyword>
<comment type="subcellular location">
    <subcellularLocation>
        <location evidence="2">Cell membrane</location>
        <topology evidence="2">Single-pass type II membrane protein</topology>
    </subcellularLocation>
</comment>
<proteinExistence type="inferred from homology"/>
<accession>A0ABQ3LHT6</accession>
<evidence type="ECO:0000256" key="2">
    <source>
        <dbReference type="ARBA" id="ARBA00004401"/>
    </source>
</evidence>
<sequence length="141" mass="15125">MKTMVWLASVASVASGLVVLRWARRRWAVIAVTGSSMTPTFHEGDRLLARQRPKAIAVGDVVVLEIPGSGSLPRRRTVKRVVAVGGDTVPEEASGTVAAGAIVPPRHLVVLGDNRTLSADSRHHGYFPADRVFGRALRRLG</sequence>
<feature type="domain" description="Peptidase S26" evidence="7">
    <location>
        <begin position="96"/>
        <end position="137"/>
    </location>
</feature>
<evidence type="ECO:0000256" key="3">
    <source>
        <dbReference type="ARBA" id="ARBA00009370"/>
    </source>
</evidence>
<dbReference type="InterPro" id="IPR036286">
    <property type="entry name" value="LexA/Signal_pep-like_sf"/>
</dbReference>
<evidence type="ECO:0000256" key="1">
    <source>
        <dbReference type="ARBA" id="ARBA00000677"/>
    </source>
</evidence>
<dbReference type="EMBL" id="BNAY01000003">
    <property type="protein sequence ID" value="GHH16169.1"/>
    <property type="molecule type" value="Genomic_DNA"/>
</dbReference>
<dbReference type="PANTHER" id="PTHR43390">
    <property type="entry name" value="SIGNAL PEPTIDASE I"/>
    <property type="match status" value="1"/>
</dbReference>
<comment type="caution">
    <text evidence="8">The sequence shown here is derived from an EMBL/GenBank/DDBJ whole genome shotgun (WGS) entry which is preliminary data.</text>
</comment>
<name>A0ABQ3LHT6_9PSEU</name>
<dbReference type="CDD" id="cd06530">
    <property type="entry name" value="S26_SPase_I"/>
    <property type="match status" value="1"/>
</dbReference>
<dbReference type="PROSITE" id="PS00501">
    <property type="entry name" value="SPASE_I_1"/>
    <property type="match status" value="1"/>
</dbReference>
<evidence type="ECO:0000256" key="4">
    <source>
        <dbReference type="ARBA" id="ARBA00013208"/>
    </source>
</evidence>
<evidence type="ECO:0000259" key="7">
    <source>
        <dbReference type="Pfam" id="PF10502"/>
    </source>
</evidence>
<comment type="catalytic activity">
    <reaction evidence="1">
        <text>Cleavage of hydrophobic, N-terminal signal or leader sequences from secreted and periplasmic proteins.</text>
        <dbReference type="EC" id="3.4.21.89"/>
    </reaction>
</comment>
<evidence type="ECO:0000256" key="6">
    <source>
        <dbReference type="ARBA" id="ARBA00022801"/>
    </source>
</evidence>
<reference evidence="9" key="1">
    <citation type="journal article" date="2019" name="Int. J. Syst. Evol. Microbiol.">
        <title>The Global Catalogue of Microorganisms (GCM) 10K type strain sequencing project: providing services to taxonomists for standard genome sequencing and annotation.</title>
        <authorList>
            <consortium name="The Broad Institute Genomics Platform"/>
            <consortium name="The Broad Institute Genome Sequencing Center for Infectious Disease"/>
            <person name="Wu L."/>
            <person name="Ma J."/>
        </authorList>
    </citation>
    <scope>NUCLEOTIDE SEQUENCE [LARGE SCALE GENOMIC DNA]</scope>
    <source>
        <strain evidence="9">CGMCC 4.7683</strain>
    </source>
</reference>